<dbReference type="PANTHER" id="PTHR47053:SF1">
    <property type="entry name" value="MUREIN DD-ENDOPEPTIDASE MEPH-RELATED"/>
    <property type="match status" value="1"/>
</dbReference>
<dbReference type="OrthoDB" id="1654978at2"/>
<evidence type="ECO:0000256" key="4">
    <source>
        <dbReference type="ARBA" id="ARBA00022807"/>
    </source>
</evidence>
<dbReference type="RefSeq" id="WP_057797551.1">
    <property type="nucleotide sequence ID" value="NZ_AZFM01000005.1"/>
</dbReference>
<dbReference type="GO" id="GO:0006508">
    <property type="term" value="P:proteolysis"/>
    <property type="evidence" value="ECO:0007669"/>
    <property type="project" value="UniProtKB-KW"/>
</dbReference>
<evidence type="ECO:0000256" key="2">
    <source>
        <dbReference type="ARBA" id="ARBA00022670"/>
    </source>
</evidence>
<sequence length="293" mass="31957">MNLKLAKLGAVATISVAGVTTITSMKTVSAATYKTAIKRVKINYLPGKGTKIWTNYNNGRFIGFRAKDGTEWNVVKTAVDKDGGLWYMVGDNEWIEARYTVDIDQVTQAPKTQKLDKTAVKPEINTKKSLTQKVKEKVTAAKTETKKKQVQKANKIVNQTINKTTTGKASTQAPSNATATVVDLAKQQVGKNYSWGAEGPDTFDCSGLVQYVYAKAGVNVPRTTYDQIKLGQTVSLDSLQPGDLVFWGSTTAPYHVAIYVGNNQYVNAATPEQGVVLQTLSSYYTPSIAKRIL</sequence>
<dbReference type="AlphaFoldDB" id="A0A0R1UIG0"/>
<accession>A0A0R1UIG0</accession>
<dbReference type="PATRIC" id="fig|1423763.3.peg.1538"/>
<keyword evidence="3 6" id="KW-0378">Hydrolase</keyword>
<protein>
    <submittedName>
        <fullName evidence="6">Cell wall-associated hydrolase</fullName>
    </submittedName>
</protein>
<evidence type="ECO:0000259" key="5">
    <source>
        <dbReference type="PROSITE" id="PS51935"/>
    </source>
</evidence>
<dbReference type="PROSITE" id="PS51935">
    <property type="entry name" value="NLPC_P60"/>
    <property type="match status" value="1"/>
</dbReference>
<feature type="domain" description="NlpC/P60" evidence="5">
    <location>
        <begin position="175"/>
        <end position="293"/>
    </location>
</feature>
<comment type="similarity">
    <text evidence="1">Belongs to the peptidase C40 family.</text>
</comment>
<dbReference type="SUPFAM" id="SSF54001">
    <property type="entry name" value="Cysteine proteinases"/>
    <property type="match status" value="1"/>
</dbReference>
<keyword evidence="4" id="KW-0788">Thiol protease</keyword>
<organism evidence="6 7">
    <name type="scientific">Lactobacillus kalixensis DSM 16043</name>
    <dbReference type="NCBI Taxonomy" id="1423763"/>
    <lineage>
        <taxon>Bacteria</taxon>
        <taxon>Bacillati</taxon>
        <taxon>Bacillota</taxon>
        <taxon>Bacilli</taxon>
        <taxon>Lactobacillales</taxon>
        <taxon>Lactobacillaceae</taxon>
        <taxon>Lactobacillus</taxon>
    </lineage>
</organism>
<dbReference type="EMBL" id="AZFM01000005">
    <property type="protein sequence ID" value="KRL90904.1"/>
    <property type="molecule type" value="Genomic_DNA"/>
</dbReference>
<gene>
    <name evidence="6" type="ORF">FC46_GL001514</name>
</gene>
<evidence type="ECO:0000313" key="7">
    <source>
        <dbReference type="Proteomes" id="UP000051036"/>
    </source>
</evidence>
<dbReference type="Gene3D" id="3.90.1720.10">
    <property type="entry name" value="endopeptidase domain like (from Nostoc punctiforme)"/>
    <property type="match status" value="1"/>
</dbReference>
<reference evidence="6 7" key="1">
    <citation type="journal article" date="2015" name="Genome Announc.">
        <title>Expanding the biotechnology potential of lactobacilli through comparative genomics of 213 strains and associated genera.</title>
        <authorList>
            <person name="Sun Z."/>
            <person name="Harris H.M."/>
            <person name="McCann A."/>
            <person name="Guo C."/>
            <person name="Argimon S."/>
            <person name="Zhang W."/>
            <person name="Yang X."/>
            <person name="Jeffery I.B."/>
            <person name="Cooney J.C."/>
            <person name="Kagawa T.F."/>
            <person name="Liu W."/>
            <person name="Song Y."/>
            <person name="Salvetti E."/>
            <person name="Wrobel A."/>
            <person name="Rasinkangas P."/>
            <person name="Parkhill J."/>
            <person name="Rea M.C."/>
            <person name="O'Sullivan O."/>
            <person name="Ritari J."/>
            <person name="Douillard F.P."/>
            <person name="Paul Ross R."/>
            <person name="Yang R."/>
            <person name="Briner A.E."/>
            <person name="Felis G.E."/>
            <person name="de Vos W.M."/>
            <person name="Barrangou R."/>
            <person name="Klaenhammer T.R."/>
            <person name="Caufield P.W."/>
            <person name="Cui Y."/>
            <person name="Zhang H."/>
            <person name="O'Toole P.W."/>
        </authorList>
    </citation>
    <scope>NUCLEOTIDE SEQUENCE [LARGE SCALE GENOMIC DNA]</scope>
    <source>
        <strain evidence="6 7">DSM 16043</strain>
    </source>
</reference>
<dbReference type="GO" id="GO:0008234">
    <property type="term" value="F:cysteine-type peptidase activity"/>
    <property type="evidence" value="ECO:0007669"/>
    <property type="project" value="UniProtKB-KW"/>
</dbReference>
<dbReference type="Pfam" id="PF00877">
    <property type="entry name" value="NLPC_P60"/>
    <property type="match status" value="1"/>
</dbReference>
<keyword evidence="2" id="KW-0645">Protease</keyword>
<evidence type="ECO:0000313" key="6">
    <source>
        <dbReference type="EMBL" id="KRL90904.1"/>
    </source>
</evidence>
<dbReference type="InterPro" id="IPR051202">
    <property type="entry name" value="Peptidase_C40"/>
</dbReference>
<name>A0A0R1UIG0_9LACO</name>
<keyword evidence="7" id="KW-1185">Reference proteome</keyword>
<proteinExistence type="inferred from homology"/>
<dbReference type="InterPro" id="IPR038765">
    <property type="entry name" value="Papain-like_cys_pep_sf"/>
</dbReference>
<evidence type="ECO:0000256" key="3">
    <source>
        <dbReference type="ARBA" id="ARBA00022801"/>
    </source>
</evidence>
<dbReference type="PANTHER" id="PTHR47053">
    <property type="entry name" value="MUREIN DD-ENDOPEPTIDASE MEPH-RELATED"/>
    <property type="match status" value="1"/>
</dbReference>
<dbReference type="Proteomes" id="UP000051036">
    <property type="component" value="Unassembled WGS sequence"/>
</dbReference>
<evidence type="ECO:0000256" key="1">
    <source>
        <dbReference type="ARBA" id="ARBA00007074"/>
    </source>
</evidence>
<comment type="caution">
    <text evidence="6">The sequence shown here is derived from an EMBL/GenBank/DDBJ whole genome shotgun (WGS) entry which is preliminary data.</text>
</comment>
<dbReference type="InterPro" id="IPR000064">
    <property type="entry name" value="NLP_P60_dom"/>
</dbReference>